<gene>
    <name evidence="1" type="ORF">ALC60_09390</name>
</gene>
<dbReference type="EMBL" id="KQ982730">
    <property type="protein sequence ID" value="KYQ51517.1"/>
    <property type="molecule type" value="Genomic_DNA"/>
</dbReference>
<evidence type="ECO:0000313" key="1">
    <source>
        <dbReference type="EMBL" id="KYQ51517.1"/>
    </source>
</evidence>
<dbReference type="STRING" id="64791.A0A151WUT0"/>
<evidence type="ECO:0000313" key="2">
    <source>
        <dbReference type="Proteomes" id="UP000075809"/>
    </source>
</evidence>
<dbReference type="Proteomes" id="UP000075809">
    <property type="component" value="Unassembled WGS sequence"/>
</dbReference>
<feature type="non-terminal residue" evidence="1">
    <location>
        <position position="1"/>
    </location>
</feature>
<dbReference type="AlphaFoldDB" id="A0A151WUT0"/>
<sequence length="862" mass="97538">VLFCMLFVIGLCRCNDLPSKTEVESSINRTIDEVERLVRQNSTLPYLTRHEIIDILFNITSKDLEPYQNKSTMEEARNIYQKALMVVLPYKAEDARENIKDLHTKPPIVQVIADPSSNPEEFEMWKNKNLQANILMQEMQHDKKKQFLENFVVTYAPKENLVKEEHAEQTQYKNHRETYSEASSKVPMKETLNDSAPIKFSFNLENLQKQSTIAEKQITTTRQPVFQGSSLIKDKEVYVVYSTNRVLATTIPPRTVETKKYISMFNLESEREKEMTSRPLKYNENVLSVDQWRYNAPTTESTTMLTKFPDTLFKKIRDKQQLFPTATTQMPLENIAPTNKIKYIPESSKVTSEKIQIVNAEQSHPIYVTPMPFSSPLPSSSSSTSPAREREKLNSTYIYNLNSGGFRKITTTTTTTMRPEVMELLASIGLRPENATNVEDVFIKNNKDFLEIKSRIPNSNGLVYTTSSSLTAVVRDSSSINAQNTFENPVSEIGKGMNNLTPDVRLLFEKFGLQTSNLVATTSSPLKTSNTNSYTNFKPLPTSKIKNEDMKEFLAKFGLGVSDSRQKKAMSASTERPSLIEVVPDNMRQILENIGLLSRKTSRTISKMENIKPTKTTQFHVFKPHEVRVKDEGERMKINELLDKIRLVQEGKASATDVRKVADNLLATTKTLKDGPDPLSLEEMIETYNVNVKNEVKRQQNLKETIETTTNDDRVLSAPTGIKRFMISDLGNLKFVAELNINSPKILLAESADVSSITMTTMATIPMTSDSTKDGSNFRDALTPTPESSTFANTNLAALEESFGGTTPAPDPVLPTKRRNGLYFLLDWNTFLEVGDEDSEKVNLRFEPKVGDRTRFLPVSVP</sequence>
<organism evidence="1 2">
    <name type="scientific">Mycetomoellerius zeteki</name>
    <dbReference type="NCBI Taxonomy" id="64791"/>
    <lineage>
        <taxon>Eukaryota</taxon>
        <taxon>Metazoa</taxon>
        <taxon>Ecdysozoa</taxon>
        <taxon>Arthropoda</taxon>
        <taxon>Hexapoda</taxon>
        <taxon>Insecta</taxon>
        <taxon>Pterygota</taxon>
        <taxon>Neoptera</taxon>
        <taxon>Endopterygota</taxon>
        <taxon>Hymenoptera</taxon>
        <taxon>Apocrita</taxon>
        <taxon>Aculeata</taxon>
        <taxon>Formicoidea</taxon>
        <taxon>Formicidae</taxon>
        <taxon>Myrmicinae</taxon>
        <taxon>Mycetomoellerius</taxon>
    </lineage>
</organism>
<keyword evidence="2" id="KW-1185">Reference proteome</keyword>
<reference evidence="1 2" key="1">
    <citation type="submission" date="2015-09" db="EMBL/GenBank/DDBJ databases">
        <title>Trachymyrmex zeteki WGS genome.</title>
        <authorList>
            <person name="Nygaard S."/>
            <person name="Hu H."/>
            <person name="Boomsma J."/>
            <person name="Zhang G."/>
        </authorList>
    </citation>
    <scope>NUCLEOTIDE SEQUENCE [LARGE SCALE GENOMIC DNA]</scope>
    <source>
        <strain evidence="1">Tzet28-1</strain>
        <tissue evidence="1">Whole body</tissue>
    </source>
</reference>
<accession>A0A151WUT0</accession>
<protein>
    <submittedName>
        <fullName evidence="1">Uncharacterized protein</fullName>
    </submittedName>
</protein>
<proteinExistence type="predicted"/>
<name>A0A151WUT0_9HYME</name>